<evidence type="ECO:0000313" key="5">
    <source>
        <dbReference type="EMBL" id="RVT53719.1"/>
    </source>
</evidence>
<evidence type="ECO:0000256" key="1">
    <source>
        <dbReference type="ARBA" id="ARBA00006432"/>
    </source>
</evidence>
<dbReference type="OrthoDB" id="9766486at2"/>
<dbReference type="GO" id="GO:0016877">
    <property type="term" value="F:ligase activity, forming carbon-sulfur bonds"/>
    <property type="evidence" value="ECO:0007669"/>
    <property type="project" value="UniProtKB-ARBA"/>
</dbReference>
<gene>
    <name evidence="5" type="ORF">ENE75_02165</name>
</gene>
<reference evidence="5 6" key="1">
    <citation type="submission" date="2019-01" db="EMBL/GenBank/DDBJ databases">
        <authorList>
            <person name="Chen W.-M."/>
        </authorList>
    </citation>
    <scope>NUCLEOTIDE SEQUENCE [LARGE SCALE GENOMIC DNA]</scope>
    <source>
        <strain evidence="5 6">ICH-3</strain>
    </source>
</reference>
<dbReference type="FunFam" id="3.30.300.30:FF:000008">
    <property type="entry name" value="2,3-dihydroxybenzoate-AMP ligase"/>
    <property type="match status" value="1"/>
</dbReference>
<dbReference type="InterPro" id="IPR025110">
    <property type="entry name" value="AMP-bd_C"/>
</dbReference>
<keyword evidence="2 5" id="KW-0436">Ligase</keyword>
<evidence type="ECO:0000313" key="6">
    <source>
        <dbReference type="Proteomes" id="UP000288178"/>
    </source>
</evidence>
<dbReference type="InterPro" id="IPR000873">
    <property type="entry name" value="AMP-dep_synth/lig_dom"/>
</dbReference>
<comment type="similarity">
    <text evidence="1">Belongs to the ATP-dependent AMP-binding enzyme family.</text>
</comment>
<dbReference type="RefSeq" id="WP_128195162.1">
    <property type="nucleotide sequence ID" value="NZ_SACT01000001.1"/>
</dbReference>
<dbReference type="Pfam" id="PF13193">
    <property type="entry name" value="AMP-binding_C"/>
    <property type="match status" value="1"/>
</dbReference>
<name>A0A3S2TPJ2_9BURK</name>
<evidence type="ECO:0000259" key="4">
    <source>
        <dbReference type="Pfam" id="PF13193"/>
    </source>
</evidence>
<evidence type="ECO:0000256" key="2">
    <source>
        <dbReference type="ARBA" id="ARBA00022598"/>
    </source>
</evidence>
<evidence type="ECO:0000259" key="3">
    <source>
        <dbReference type="Pfam" id="PF00501"/>
    </source>
</evidence>
<dbReference type="EMBL" id="SACT01000001">
    <property type="protein sequence ID" value="RVT53719.1"/>
    <property type="molecule type" value="Genomic_DNA"/>
</dbReference>
<proteinExistence type="inferred from homology"/>
<dbReference type="SUPFAM" id="SSF56801">
    <property type="entry name" value="Acetyl-CoA synthetase-like"/>
    <property type="match status" value="1"/>
</dbReference>
<feature type="domain" description="AMP-binding enzyme C-terminal" evidence="4">
    <location>
        <begin position="422"/>
        <end position="497"/>
    </location>
</feature>
<dbReference type="Proteomes" id="UP000288178">
    <property type="component" value="Unassembled WGS sequence"/>
</dbReference>
<protein>
    <submittedName>
        <fullName evidence="5">Long-chain fatty acid--CoA ligase</fullName>
    </submittedName>
</protein>
<dbReference type="AlphaFoldDB" id="A0A3S2TPJ2"/>
<dbReference type="InterPro" id="IPR020845">
    <property type="entry name" value="AMP-binding_CS"/>
</dbReference>
<organism evidence="5 6">
    <name type="scientific">Rubrivivax albus</name>
    <dbReference type="NCBI Taxonomy" id="2499835"/>
    <lineage>
        <taxon>Bacteria</taxon>
        <taxon>Pseudomonadati</taxon>
        <taxon>Pseudomonadota</taxon>
        <taxon>Betaproteobacteria</taxon>
        <taxon>Burkholderiales</taxon>
        <taxon>Sphaerotilaceae</taxon>
        <taxon>Rubrivivax</taxon>
    </lineage>
</organism>
<feature type="domain" description="AMP-dependent synthetase/ligase" evidence="3">
    <location>
        <begin position="9"/>
        <end position="372"/>
    </location>
</feature>
<dbReference type="PRINTS" id="PR00154">
    <property type="entry name" value="AMPBINDING"/>
</dbReference>
<dbReference type="PROSITE" id="PS00455">
    <property type="entry name" value="AMP_BINDING"/>
    <property type="match status" value="1"/>
</dbReference>
<dbReference type="InterPro" id="IPR050237">
    <property type="entry name" value="ATP-dep_AMP-bd_enzyme"/>
</dbReference>
<accession>A0A3S2TPJ2</accession>
<dbReference type="Pfam" id="PF00501">
    <property type="entry name" value="AMP-binding"/>
    <property type="match status" value="1"/>
</dbReference>
<dbReference type="PANTHER" id="PTHR43767:SF7">
    <property type="entry name" value="MEDIUM_LONG-CHAIN-FATTY-ACID--COA LIGASE FADD8"/>
    <property type="match status" value="1"/>
</dbReference>
<comment type="caution">
    <text evidence="5">The sequence shown here is derived from an EMBL/GenBank/DDBJ whole genome shotgun (WGS) entry which is preliminary data.</text>
</comment>
<dbReference type="InterPro" id="IPR020459">
    <property type="entry name" value="AMP-binding"/>
</dbReference>
<dbReference type="Gene3D" id="3.40.50.12780">
    <property type="entry name" value="N-terminal domain of ligase-like"/>
    <property type="match status" value="1"/>
</dbReference>
<dbReference type="InterPro" id="IPR045851">
    <property type="entry name" value="AMP-bd_C_sf"/>
</dbReference>
<dbReference type="Gene3D" id="3.30.300.30">
    <property type="match status" value="1"/>
</dbReference>
<sequence length="508" mass="54409">MTLAHLLVRQATVRPDSAAVFHGTRLWATHGQWAARCAGLAQRLLAAGLQPGDRLVLFLRNHPRTLDLMWGAWWAGLVVVPVNAKLHPAEVAWIVENAQARWAFTSADVAPDPVAGLARQIEVESTDADALLAPLDDWRSAPPVERSADDLAWLFYTSGTTGRPKGVMLTHRNLMTMGLTYFVDVDPIGPDDTMAYAAPMSHGCGIYAVPHLMAGARHVVPASGGVDPAELFELGRVLGPLSTFAAPTIVKRLVDHAEAAGLTPDDAGTSFKTIVYGGAPMYAADIQRALRVMGPRFVQIYGQGETPMTATALSRAMLTDAAHPRHAERIASVGVAQTPVQVRVADADGRPLPPGTPGEVLVRGDTVMAGYWRNPEATAQALRDGWLWTGDIGTLDAAGFLTLLDRSKDLLISGGSNIYPREVEEVLLTADDVAEAAVVGAPDAEWGEVVVAFVVARPGATLTPEALDAHCLAHIARFKRPKRYVFVDALPKNAYGKVLKTALRQRLG</sequence>
<keyword evidence="6" id="KW-1185">Reference proteome</keyword>
<dbReference type="InterPro" id="IPR042099">
    <property type="entry name" value="ANL_N_sf"/>
</dbReference>
<dbReference type="PANTHER" id="PTHR43767">
    <property type="entry name" value="LONG-CHAIN-FATTY-ACID--COA LIGASE"/>
    <property type="match status" value="1"/>
</dbReference>